<dbReference type="STRING" id="1893.SAMN02787144_1003189"/>
<dbReference type="SUPFAM" id="SSF49785">
    <property type="entry name" value="Galactose-binding domain-like"/>
    <property type="match status" value="1"/>
</dbReference>
<dbReference type="AlphaFoldDB" id="A0A1K1X987"/>
<organism evidence="3 4">
    <name type="scientific">Streptomyces atratus</name>
    <dbReference type="NCBI Taxonomy" id="1893"/>
    <lineage>
        <taxon>Bacteria</taxon>
        <taxon>Bacillati</taxon>
        <taxon>Actinomycetota</taxon>
        <taxon>Actinomycetes</taxon>
        <taxon>Kitasatosporales</taxon>
        <taxon>Streptomycetaceae</taxon>
        <taxon>Streptomyces</taxon>
    </lineage>
</organism>
<dbReference type="EMBL" id="FPJO01000003">
    <property type="protein sequence ID" value="SFX46150.1"/>
    <property type="molecule type" value="Genomic_DNA"/>
</dbReference>
<feature type="domain" description="Glycosyl hydrolase family 98 putative carbohydrate-binding module" evidence="2">
    <location>
        <begin position="78"/>
        <end position="223"/>
    </location>
</feature>
<dbReference type="InterPro" id="IPR038637">
    <property type="entry name" value="NPCBM_sf"/>
</dbReference>
<dbReference type="Gene3D" id="2.60.40.10">
    <property type="entry name" value="Immunoglobulins"/>
    <property type="match status" value="1"/>
</dbReference>
<name>A0A1K1X987_STRAR</name>
<dbReference type="InterPro" id="IPR013222">
    <property type="entry name" value="Glyco_hyd_98_carb-bd"/>
</dbReference>
<dbReference type="SMART" id="SM00776">
    <property type="entry name" value="NPCBM"/>
    <property type="match status" value="1"/>
</dbReference>
<gene>
    <name evidence="3" type="ORF">SAMN02787144_1003189</name>
</gene>
<dbReference type="InterPro" id="IPR018905">
    <property type="entry name" value="A-galactase_NEW3"/>
</dbReference>
<accession>A0A1K1X987</accession>
<proteinExistence type="predicted"/>
<dbReference type="Pfam" id="PF08305">
    <property type="entry name" value="NPCBM"/>
    <property type="match status" value="1"/>
</dbReference>
<dbReference type="Proteomes" id="UP000181909">
    <property type="component" value="Unassembled WGS sequence"/>
</dbReference>
<protein>
    <submittedName>
        <fullName evidence="3">NPCBM-associated, NEW3 domain of alpha-galactosidase</fullName>
    </submittedName>
</protein>
<evidence type="ECO:0000313" key="3">
    <source>
        <dbReference type="EMBL" id="SFX46150.1"/>
    </source>
</evidence>
<dbReference type="InterPro" id="IPR008979">
    <property type="entry name" value="Galactose-bd-like_sf"/>
</dbReference>
<dbReference type="InterPro" id="IPR013783">
    <property type="entry name" value="Ig-like_fold"/>
</dbReference>
<sequence length="224" mass="23429">MTDAQVGLEVPEGWQVARTATVDRIPAGTTRRVEVSLTPAKDATAGEARITALVRYRSAGESRTATQRFATGVMPPPPTGEAWASDLVWLKSTNGYGPAERDRSNGESGASDGHPLTLAGKTYEKGIGTHADPGIEVYLGGRCTAFTADAGIDDEINGYGEVAFSVEADGKVLWTSPKVTGASATVPVDVKLDGARHVHLKVTDTNGSKTGDHGDWAAARFSCS</sequence>
<reference evidence="3 4" key="1">
    <citation type="submission" date="2016-11" db="EMBL/GenBank/DDBJ databases">
        <authorList>
            <person name="Jaros S."/>
            <person name="Januszkiewicz K."/>
            <person name="Wedrychowicz H."/>
        </authorList>
    </citation>
    <scope>NUCLEOTIDE SEQUENCE [LARGE SCALE GENOMIC DNA]</scope>
    <source>
        <strain evidence="3 4">OK807</strain>
    </source>
</reference>
<feature type="region of interest" description="Disordered" evidence="1">
    <location>
        <begin position="94"/>
        <end position="117"/>
    </location>
</feature>
<dbReference type="Gene3D" id="2.60.120.1060">
    <property type="entry name" value="NPCBM/NEW2 domain"/>
    <property type="match status" value="1"/>
</dbReference>
<evidence type="ECO:0000256" key="1">
    <source>
        <dbReference type="SAM" id="MobiDB-lite"/>
    </source>
</evidence>
<dbReference type="Pfam" id="PF10633">
    <property type="entry name" value="NPCBM_assoc"/>
    <property type="match status" value="1"/>
</dbReference>
<dbReference type="GO" id="GO:0005975">
    <property type="term" value="P:carbohydrate metabolic process"/>
    <property type="evidence" value="ECO:0007669"/>
    <property type="project" value="UniProtKB-ARBA"/>
</dbReference>
<evidence type="ECO:0000259" key="2">
    <source>
        <dbReference type="SMART" id="SM00776"/>
    </source>
</evidence>
<evidence type="ECO:0000313" key="4">
    <source>
        <dbReference type="Proteomes" id="UP000181909"/>
    </source>
</evidence>